<name>A0A0J7XNP3_9SPHN</name>
<dbReference type="PRINTS" id="PR00080">
    <property type="entry name" value="SDRFAMILY"/>
</dbReference>
<reference evidence="2 3" key="1">
    <citation type="journal article" date="2015" name="G3 (Bethesda)">
        <title>Insights into Ongoing Evolution of the Hexachlorocyclohexane Catabolic Pathway from Comparative Genomics of Ten Sphingomonadaceae Strains.</title>
        <authorList>
            <person name="Pearce S.L."/>
            <person name="Oakeshott J.G."/>
            <person name="Pandey G."/>
        </authorList>
    </citation>
    <scope>NUCLEOTIDE SEQUENCE [LARGE SCALE GENOMIC DNA]</scope>
    <source>
        <strain evidence="2 3">LL01</strain>
    </source>
</reference>
<sequence length="306" mass="32006">MNDSTRLDGKVVAVTGAGRGIGRAVALLCARQGASIVVNDLGTSAQGEGADTGPAAAVAAMIRDQGGKAVANGASVAEPAGAASIITDAIAHFGRIDGVVNNAGILRDRIFHKMSIVDWQQVMDVHLNGAFYVAKAAAPHFKDQGSGSYVHFTSTSGLVGNVGQANYAAAKMGIFALSNAIALDMRRFGIRSNCIAPFAWSRLVATIPAIEGEDEQAAARMQAMTTDKIAPMVAALLSDGARDVNGQTFGVRRNEIFLFNKPRPVRTMQRSEGWTPGSIVRDLLPAMAGDMAPLAQVGDIWPYDPV</sequence>
<dbReference type="PROSITE" id="PS00061">
    <property type="entry name" value="ADH_SHORT"/>
    <property type="match status" value="1"/>
</dbReference>
<dbReference type="Pfam" id="PF13561">
    <property type="entry name" value="adh_short_C2"/>
    <property type="match status" value="1"/>
</dbReference>
<dbReference type="InterPro" id="IPR002347">
    <property type="entry name" value="SDR_fam"/>
</dbReference>
<accession>A0A0J7XNP3</accession>
<proteinExistence type="predicted"/>
<dbReference type="STRING" id="1420583.V473_20015"/>
<feature type="domain" description="Ketoreductase" evidence="1">
    <location>
        <begin position="10"/>
        <end position="210"/>
    </location>
</feature>
<dbReference type="PANTHER" id="PTHR45024:SF3">
    <property type="entry name" value="BLL2957 PROTEIN"/>
    <property type="match status" value="1"/>
</dbReference>
<organism evidence="2 3">
    <name type="scientific">Sphingobium cupriresistens LL01</name>
    <dbReference type="NCBI Taxonomy" id="1420583"/>
    <lineage>
        <taxon>Bacteria</taxon>
        <taxon>Pseudomonadati</taxon>
        <taxon>Pseudomonadota</taxon>
        <taxon>Alphaproteobacteria</taxon>
        <taxon>Sphingomonadales</taxon>
        <taxon>Sphingomonadaceae</taxon>
        <taxon>Sphingobium</taxon>
    </lineage>
</organism>
<dbReference type="Proteomes" id="UP000052232">
    <property type="component" value="Unassembled WGS sequence"/>
</dbReference>
<comment type="caution">
    <text evidence="2">The sequence shown here is derived from an EMBL/GenBank/DDBJ whole genome shotgun (WGS) entry which is preliminary data.</text>
</comment>
<evidence type="ECO:0000259" key="1">
    <source>
        <dbReference type="SMART" id="SM00822"/>
    </source>
</evidence>
<protein>
    <submittedName>
        <fullName evidence="2">3-hydroxyacyl-CoA dehydrogenase</fullName>
    </submittedName>
</protein>
<dbReference type="Gene3D" id="3.40.50.720">
    <property type="entry name" value="NAD(P)-binding Rossmann-like Domain"/>
    <property type="match status" value="1"/>
</dbReference>
<dbReference type="PANTHER" id="PTHR45024">
    <property type="entry name" value="DEHYDROGENASES, SHORT CHAIN"/>
    <property type="match status" value="1"/>
</dbReference>
<evidence type="ECO:0000313" key="2">
    <source>
        <dbReference type="EMBL" id="KMS53254.1"/>
    </source>
</evidence>
<dbReference type="InterPro" id="IPR036291">
    <property type="entry name" value="NAD(P)-bd_dom_sf"/>
</dbReference>
<dbReference type="PRINTS" id="PR00081">
    <property type="entry name" value="GDHRDH"/>
</dbReference>
<dbReference type="SUPFAM" id="SSF51735">
    <property type="entry name" value="NAD(P)-binding Rossmann-fold domains"/>
    <property type="match status" value="1"/>
</dbReference>
<dbReference type="PATRIC" id="fig|1420583.3.peg.3812"/>
<dbReference type="EMBL" id="JACT01000005">
    <property type="protein sequence ID" value="KMS53254.1"/>
    <property type="molecule type" value="Genomic_DNA"/>
</dbReference>
<dbReference type="InterPro" id="IPR020904">
    <property type="entry name" value="Sc_DH/Rdtase_CS"/>
</dbReference>
<dbReference type="SMART" id="SM00822">
    <property type="entry name" value="PKS_KR"/>
    <property type="match status" value="1"/>
</dbReference>
<keyword evidence="3" id="KW-1185">Reference proteome</keyword>
<gene>
    <name evidence="2" type="ORF">V473_20015</name>
</gene>
<evidence type="ECO:0000313" key="3">
    <source>
        <dbReference type="Proteomes" id="UP000052232"/>
    </source>
</evidence>
<dbReference type="InterPro" id="IPR057326">
    <property type="entry name" value="KR_dom"/>
</dbReference>
<dbReference type="InterPro" id="IPR051687">
    <property type="entry name" value="Peroxisomal_Beta-Oxidation"/>
</dbReference>
<dbReference type="AlphaFoldDB" id="A0A0J7XNP3"/>